<organism evidence="3">
    <name type="scientific">Guillardia theta (strain CCMP2712)</name>
    <name type="common">Cryptophyte</name>
    <dbReference type="NCBI Taxonomy" id="905079"/>
    <lineage>
        <taxon>Eukaryota</taxon>
        <taxon>Cryptophyceae</taxon>
        <taxon>Pyrenomonadales</taxon>
        <taxon>Geminigeraceae</taxon>
        <taxon>Guillardia</taxon>
    </lineage>
</organism>
<sequence length="337" mass="39573">MAAEGVEMLALIDSNSEATDTYEHYSKRGPDEHYDMLFVDASTPRSEQSSKRLSSRKVVKQKEPGWPYMTKMTDLIRPSTATPSSRVMGRPQSSRSVSSNISNVSSIYSTSSSEPRRLLQAKISRKQAEEDYHTLQNRIRRLQIEAQRASHNMIETKHRAEEIVKLKAQNEMRAREKELQRIQEEQQLERERQQKLLFRAQRKASIQSARQDLVMSKRRMVQQFRKEKQTIAQEVLVVPLAWRARLAEEERAAKLKYETYAREKLAMHMRYRLKQQNQIRTSNSYLNRVAYEDQLCAERKKEIAKLELEEKQLLMKLEAIQDKQRNAYAELEVALEV</sequence>
<dbReference type="EnsemblProtists" id="EKX46557">
    <property type="protein sequence ID" value="EKX46557"/>
    <property type="gene ID" value="GUITHDRAFT_138278"/>
</dbReference>
<dbReference type="AlphaFoldDB" id="L1JE13"/>
<feature type="coiled-coil region" evidence="1">
    <location>
        <begin position="296"/>
        <end position="323"/>
    </location>
</feature>
<dbReference type="KEGG" id="gtt:GUITHDRAFT_138278"/>
<dbReference type="PaxDb" id="55529-EKX46557"/>
<evidence type="ECO:0000313" key="4">
    <source>
        <dbReference type="EnsemblProtists" id="EKX46557"/>
    </source>
</evidence>
<reference evidence="5" key="2">
    <citation type="submission" date="2012-11" db="EMBL/GenBank/DDBJ databases">
        <authorList>
            <person name="Kuo A."/>
            <person name="Curtis B.A."/>
            <person name="Tanifuji G."/>
            <person name="Burki F."/>
            <person name="Gruber A."/>
            <person name="Irimia M."/>
            <person name="Maruyama S."/>
            <person name="Arias M.C."/>
            <person name="Ball S.G."/>
            <person name="Gile G.H."/>
            <person name="Hirakawa Y."/>
            <person name="Hopkins J.F."/>
            <person name="Rensing S.A."/>
            <person name="Schmutz J."/>
            <person name="Symeonidi A."/>
            <person name="Elias M."/>
            <person name="Eveleigh R.J."/>
            <person name="Herman E.K."/>
            <person name="Klute M.J."/>
            <person name="Nakayama T."/>
            <person name="Obornik M."/>
            <person name="Reyes-Prieto A."/>
            <person name="Armbrust E.V."/>
            <person name="Aves S.J."/>
            <person name="Beiko R.G."/>
            <person name="Coutinho P."/>
            <person name="Dacks J.B."/>
            <person name="Durnford D.G."/>
            <person name="Fast N.M."/>
            <person name="Green B.R."/>
            <person name="Grisdale C."/>
            <person name="Hempe F."/>
            <person name="Henrissat B."/>
            <person name="Hoppner M.P."/>
            <person name="Ishida K.-I."/>
            <person name="Kim E."/>
            <person name="Koreny L."/>
            <person name="Kroth P.G."/>
            <person name="Liu Y."/>
            <person name="Malik S.-B."/>
            <person name="Maier U.G."/>
            <person name="McRose D."/>
            <person name="Mock T."/>
            <person name="Neilson J.A."/>
            <person name="Onodera N.T."/>
            <person name="Poole A.M."/>
            <person name="Pritham E.J."/>
            <person name="Richards T.A."/>
            <person name="Rocap G."/>
            <person name="Roy S.W."/>
            <person name="Sarai C."/>
            <person name="Schaack S."/>
            <person name="Shirato S."/>
            <person name="Slamovits C.H."/>
            <person name="Spencer D.F."/>
            <person name="Suzuki S."/>
            <person name="Worden A.Z."/>
            <person name="Zauner S."/>
            <person name="Barry K."/>
            <person name="Bell C."/>
            <person name="Bharti A.K."/>
            <person name="Crow J.A."/>
            <person name="Grimwood J."/>
            <person name="Kramer R."/>
            <person name="Lindquist E."/>
            <person name="Lucas S."/>
            <person name="Salamov A."/>
            <person name="McFadden G.I."/>
            <person name="Lane C.E."/>
            <person name="Keeling P.J."/>
            <person name="Gray M.W."/>
            <person name="Grigoriev I.V."/>
            <person name="Archibald J.M."/>
        </authorList>
    </citation>
    <scope>NUCLEOTIDE SEQUENCE</scope>
    <source>
        <strain evidence="5">CCMP2712</strain>
    </source>
</reference>
<evidence type="ECO:0000313" key="3">
    <source>
        <dbReference type="EMBL" id="EKX46557.1"/>
    </source>
</evidence>
<accession>L1JE13</accession>
<protein>
    <submittedName>
        <fullName evidence="3 4">Uncharacterized protein</fullName>
    </submittedName>
</protein>
<feature type="coiled-coil region" evidence="1">
    <location>
        <begin position="118"/>
        <end position="194"/>
    </location>
</feature>
<dbReference type="HOGENOM" id="CLU_824991_0_0_1"/>
<gene>
    <name evidence="3" type="ORF">GUITHDRAFT_138278</name>
</gene>
<evidence type="ECO:0000256" key="2">
    <source>
        <dbReference type="SAM" id="MobiDB-lite"/>
    </source>
</evidence>
<reference evidence="3 5" key="1">
    <citation type="journal article" date="2012" name="Nature">
        <title>Algal genomes reveal evolutionary mosaicism and the fate of nucleomorphs.</title>
        <authorList>
            <consortium name="DOE Joint Genome Institute"/>
            <person name="Curtis B.A."/>
            <person name="Tanifuji G."/>
            <person name="Burki F."/>
            <person name="Gruber A."/>
            <person name="Irimia M."/>
            <person name="Maruyama S."/>
            <person name="Arias M.C."/>
            <person name="Ball S.G."/>
            <person name="Gile G.H."/>
            <person name="Hirakawa Y."/>
            <person name="Hopkins J.F."/>
            <person name="Kuo A."/>
            <person name="Rensing S.A."/>
            <person name="Schmutz J."/>
            <person name="Symeonidi A."/>
            <person name="Elias M."/>
            <person name="Eveleigh R.J."/>
            <person name="Herman E.K."/>
            <person name="Klute M.J."/>
            <person name="Nakayama T."/>
            <person name="Obornik M."/>
            <person name="Reyes-Prieto A."/>
            <person name="Armbrust E.V."/>
            <person name="Aves S.J."/>
            <person name="Beiko R.G."/>
            <person name="Coutinho P."/>
            <person name="Dacks J.B."/>
            <person name="Durnford D.G."/>
            <person name="Fast N.M."/>
            <person name="Green B.R."/>
            <person name="Grisdale C.J."/>
            <person name="Hempel F."/>
            <person name="Henrissat B."/>
            <person name="Hoppner M.P."/>
            <person name="Ishida K."/>
            <person name="Kim E."/>
            <person name="Koreny L."/>
            <person name="Kroth P.G."/>
            <person name="Liu Y."/>
            <person name="Malik S.B."/>
            <person name="Maier U.G."/>
            <person name="McRose D."/>
            <person name="Mock T."/>
            <person name="Neilson J.A."/>
            <person name="Onodera N.T."/>
            <person name="Poole A.M."/>
            <person name="Pritham E.J."/>
            <person name="Richards T.A."/>
            <person name="Rocap G."/>
            <person name="Roy S.W."/>
            <person name="Sarai C."/>
            <person name="Schaack S."/>
            <person name="Shirato S."/>
            <person name="Slamovits C.H."/>
            <person name="Spencer D.F."/>
            <person name="Suzuki S."/>
            <person name="Worden A.Z."/>
            <person name="Zauner S."/>
            <person name="Barry K."/>
            <person name="Bell C."/>
            <person name="Bharti A.K."/>
            <person name="Crow J.A."/>
            <person name="Grimwood J."/>
            <person name="Kramer R."/>
            <person name="Lindquist E."/>
            <person name="Lucas S."/>
            <person name="Salamov A."/>
            <person name="McFadden G.I."/>
            <person name="Lane C.E."/>
            <person name="Keeling P.J."/>
            <person name="Gray M.W."/>
            <person name="Grigoriev I.V."/>
            <person name="Archibald J.M."/>
        </authorList>
    </citation>
    <scope>NUCLEOTIDE SEQUENCE</scope>
    <source>
        <strain evidence="3 5">CCMP2712</strain>
    </source>
</reference>
<dbReference type="Proteomes" id="UP000011087">
    <property type="component" value="Unassembled WGS sequence"/>
</dbReference>
<feature type="region of interest" description="Disordered" evidence="2">
    <location>
        <begin position="79"/>
        <end position="100"/>
    </location>
</feature>
<dbReference type="PANTHER" id="PTHR37473">
    <property type="entry name" value="EF-HAND DOMAIN-CONTAINING PROTEIN"/>
    <property type="match status" value="1"/>
</dbReference>
<name>L1JE13_GUITC</name>
<dbReference type="EMBL" id="JH992994">
    <property type="protein sequence ID" value="EKX46557.1"/>
    <property type="molecule type" value="Genomic_DNA"/>
</dbReference>
<dbReference type="OMA" id="MDRQKRD"/>
<proteinExistence type="predicted"/>
<evidence type="ECO:0000313" key="5">
    <source>
        <dbReference type="Proteomes" id="UP000011087"/>
    </source>
</evidence>
<dbReference type="GeneID" id="17303093"/>
<keyword evidence="5" id="KW-1185">Reference proteome</keyword>
<dbReference type="RefSeq" id="XP_005833537.1">
    <property type="nucleotide sequence ID" value="XM_005833480.1"/>
</dbReference>
<keyword evidence="1" id="KW-0175">Coiled coil</keyword>
<reference evidence="4" key="3">
    <citation type="submission" date="2016-03" db="UniProtKB">
        <authorList>
            <consortium name="EnsemblProtists"/>
        </authorList>
    </citation>
    <scope>IDENTIFICATION</scope>
</reference>
<dbReference type="PANTHER" id="PTHR37473:SF1">
    <property type="entry name" value="EF-HAND DOMAIN-CONTAINING PROTEIN"/>
    <property type="match status" value="1"/>
</dbReference>
<evidence type="ECO:0000256" key="1">
    <source>
        <dbReference type="SAM" id="Coils"/>
    </source>
</evidence>